<feature type="domain" description="DUF348" evidence="4">
    <location>
        <begin position="21"/>
        <end position="60"/>
    </location>
</feature>
<organism evidence="6 7">
    <name type="scientific">Cohnella rhizosphaerae</name>
    <dbReference type="NCBI Taxonomy" id="1457232"/>
    <lineage>
        <taxon>Bacteria</taxon>
        <taxon>Bacillati</taxon>
        <taxon>Bacillota</taxon>
        <taxon>Bacilli</taxon>
        <taxon>Bacillales</taxon>
        <taxon>Paenibacillaceae</taxon>
        <taxon>Cohnella</taxon>
    </lineage>
</organism>
<evidence type="ECO:0000259" key="4">
    <source>
        <dbReference type="Pfam" id="PF03990"/>
    </source>
</evidence>
<accession>A0A9X4QS30</accession>
<gene>
    <name evidence="6" type="ORF">OMP40_05495</name>
</gene>
<dbReference type="Gene3D" id="2.20.230.10">
    <property type="entry name" value="Resuscitation-promoting factor rpfb"/>
    <property type="match status" value="1"/>
</dbReference>
<dbReference type="RefSeq" id="WP_277529842.1">
    <property type="nucleotide sequence ID" value="NZ_JAPDIA010000003.1"/>
</dbReference>
<comment type="caution">
    <text evidence="6">The sequence shown here is derived from an EMBL/GenBank/DDBJ whole genome shotgun (WGS) entry which is preliminary data.</text>
</comment>
<dbReference type="EMBL" id="JAPDIA010000003">
    <property type="protein sequence ID" value="MDG0808903.1"/>
    <property type="molecule type" value="Genomic_DNA"/>
</dbReference>
<dbReference type="Proteomes" id="UP001153404">
    <property type="component" value="Unassembled WGS sequence"/>
</dbReference>
<protein>
    <submittedName>
        <fullName evidence="6">Ubiquitin-like domain-containing protein</fullName>
    </submittedName>
</protein>
<keyword evidence="1 3" id="KW-0732">Signal</keyword>
<evidence type="ECO:0000313" key="6">
    <source>
        <dbReference type="EMBL" id="MDG0808903.1"/>
    </source>
</evidence>
<name>A0A9X4QS30_9BACL</name>
<reference evidence="6" key="1">
    <citation type="submission" date="2022-10" db="EMBL/GenBank/DDBJ databases">
        <title>Comparative genomic analysis of Cohnella hashimotonis sp. nov., isolated from the International Space Station.</title>
        <authorList>
            <person name="Simpson A."/>
            <person name="Venkateswaran K."/>
        </authorList>
    </citation>
    <scope>NUCLEOTIDE SEQUENCE</scope>
    <source>
        <strain evidence="6">DSM 28161</strain>
    </source>
</reference>
<dbReference type="InterPro" id="IPR011098">
    <property type="entry name" value="G5_dom"/>
</dbReference>
<dbReference type="AlphaFoldDB" id="A0A9X4QS30"/>
<feature type="signal peptide" evidence="3">
    <location>
        <begin position="1"/>
        <end position="18"/>
    </location>
</feature>
<evidence type="ECO:0000256" key="3">
    <source>
        <dbReference type="SAM" id="SignalP"/>
    </source>
</evidence>
<dbReference type="InterPro" id="IPR007137">
    <property type="entry name" value="DUF348"/>
</dbReference>
<dbReference type="Pfam" id="PF07501">
    <property type="entry name" value="G5"/>
    <property type="match status" value="1"/>
</dbReference>
<feature type="domain" description="G5" evidence="5">
    <location>
        <begin position="135"/>
        <end position="178"/>
    </location>
</feature>
<feature type="chain" id="PRO_5040868572" evidence="3">
    <location>
        <begin position="19"/>
        <end position="222"/>
    </location>
</feature>
<keyword evidence="7" id="KW-1185">Reference proteome</keyword>
<feature type="domain" description="DUF348" evidence="4">
    <location>
        <begin position="78"/>
        <end position="117"/>
    </location>
</feature>
<evidence type="ECO:0000256" key="2">
    <source>
        <dbReference type="SAM" id="MobiDB-lite"/>
    </source>
</evidence>
<evidence type="ECO:0000313" key="7">
    <source>
        <dbReference type="Proteomes" id="UP001153404"/>
    </source>
</evidence>
<dbReference type="Pfam" id="PF03990">
    <property type="entry name" value="DUF348"/>
    <property type="match status" value="2"/>
</dbReference>
<evidence type="ECO:0000259" key="5">
    <source>
        <dbReference type="Pfam" id="PF07501"/>
    </source>
</evidence>
<feature type="region of interest" description="Disordered" evidence="2">
    <location>
        <begin position="186"/>
        <end position="213"/>
    </location>
</feature>
<evidence type="ECO:0000256" key="1">
    <source>
        <dbReference type="ARBA" id="ARBA00022729"/>
    </source>
</evidence>
<sequence>MSFALTICLIMLLHGASAKSVTVVDGGKSTVIQTRTSDVSALFKEAGITVGPNDRLSASLTSSVEDGTRVVIDRAMSVQLVADGKKETKYTTVRTVGDLLRDEGIALSAEDKVTPALTAKIDEGLQVKVVRVKREVVTTEHPMAYKVIKTADQSLLVGKTKVVQTGKQGLLVKKVRTRLRRRQARRRATDLQIARSADRAASRSRRREEKGGRRIACFQQIG</sequence>
<proteinExistence type="predicted"/>
<feature type="compositionally biased region" description="Basic and acidic residues" evidence="2">
    <location>
        <begin position="196"/>
        <end position="212"/>
    </location>
</feature>